<dbReference type="GO" id="GO:0004527">
    <property type="term" value="F:exonuclease activity"/>
    <property type="evidence" value="ECO:0007669"/>
    <property type="project" value="UniProtKB-KW"/>
</dbReference>
<dbReference type="RefSeq" id="WP_182042752.1">
    <property type="nucleotide sequence ID" value="NZ_JACDZE010000001.1"/>
</dbReference>
<sequence length="231" mass="26747">MLKKIPSQKVLFLDIETVPEVGNWSELSDEWKDLWAKKIDKQLTEDETAEEFYGKRAGILAEFGKIICISCGIIVENDKIHLKSFYGDNESQILKDFNELINGKYFDSNVIFCAHNGKEFDFPYMARRMIINEIELPPALDLQGKKPWEIPHLDTMELWKFGDYKHYTSLNLLAAVLGIPTPKDDIDGSQVASVYYDDHDLGRIKTYCEKDVLTVAQIFRKFRGENLLERK</sequence>
<organism evidence="2 3">
    <name type="scientific">Moheibacter lacus</name>
    <dbReference type="NCBI Taxonomy" id="2745851"/>
    <lineage>
        <taxon>Bacteria</taxon>
        <taxon>Pseudomonadati</taxon>
        <taxon>Bacteroidota</taxon>
        <taxon>Flavobacteriia</taxon>
        <taxon>Flavobacteriales</taxon>
        <taxon>Weeksellaceae</taxon>
        <taxon>Moheibacter</taxon>
    </lineage>
</organism>
<comment type="caution">
    <text evidence="2">The sequence shown here is derived from an EMBL/GenBank/DDBJ whole genome shotgun (WGS) entry which is preliminary data.</text>
</comment>
<keyword evidence="3" id="KW-1185">Reference proteome</keyword>
<dbReference type="GO" id="GO:0003676">
    <property type="term" value="F:nucleic acid binding"/>
    <property type="evidence" value="ECO:0007669"/>
    <property type="project" value="InterPro"/>
</dbReference>
<dbReference type="SUPFAM" id="SSF53098">
    <property type="entry name" value="Ribonuclease H-like"/>
    <property type="match status" value="1"/>
</dbReference>
<dbReference type="InterPro" id="IPR036397">
    <property type="entry name" value="RNaseH_sf"/>
</dbReference>
<accession>A0A838ZNC9</accession>
<evidence type="ECO:0000313" key="3">
    <source>
        <dbReference type="Proteomes" id="UP000552241"/>
    </source>
</evidence>
<dbReference type="CDD" id="cd05782">
    <property type="entry name" value="DNA_polB_like1_exo"/>
    <property type="match status" value="1"/>
</dbReference>
<dbReference type="Gene3D" id="3.30.420.10">
    <property type="entry name" value="Ribonuclease H-like superfamily/Ribonuclease H"/>
    <property type="match status" value="1"/>
</dbReference>
<dbReference type="AlphaFoldDB" id="A0A838ZNC9"/>
<name>A0A838ZNC9_9FLAO</name>
<dbReference type="Proteomes" id="UP000552241">
    <property type="component" value="Unassembled WGS sequence"/>
</dbReference>
<dbReference type="EMBL" id="JACDZE010000001">
    <property type="protein sequence ID" value="MBA5629186.1"/>
    <property type="molecule type" value="Genomic_DNA"/>
</dbReference>
<keyword evidence="2" id="KW-0378">Hydrolase</keyword>
<feature type="domain" description="Predicted 3'-5' exonuclease PolB-like" evidence="1">
    <location>
        <begin position="62"/>
        <end position="222"/>
    </location>
</feature>
<evidence type="ECO:0000313" key="2">
    <source>
        <dbReference type="EMBL" id="MBA5629186.1"/>
    </source>
</evidence>
<keyword evidence="2" id="KW-0540">Nuclease</keyword>
<proteinExistence type="predicted"/>
<evidence type="ECO:0000259" key="1">
    <source>
        <dbReference type="Pfam" id="PF10108"/>
    </source>
</evidence>
<dbReference type="Pfam" id="PF10108">
    <property type="entry name" value="DNA_pol_B_exo2"/>
    <property type="match status" value="1"/>
</dbReference>
<reference evidence="2 3" key="1">
    <citation type="submission" date="2020-07" db="EMBL/GenBank/DDBJ databases">
        <title>Moheibacter lacus sp. nov., a member of the family Flavobacteriaceae isolated from freshwater lake sediment.</title>
        <authorList>
            <person name="Liu Y."/>
        </authorList>
    </citation>
    <scope>NUCLEOTIDE SEQUENCE [LARGE SCALE GENOMIC DNA]</scope>
    <source>
        <strain evidence="2 3">BDHS18</strain>
    </source>
</reference>
<dbReference type="InterPro" id="IPR019288">
    <property type="entry name" value="3'-5'_exonuclease_PolB-like"/>
</dbReference>
<gene>
    <name evidence="2" type="ORF">HU137_05300</name>
</gene>
<dbReference type="InterPro" id="IPR012337">
    <property type="entry name" value="RNaseH-like_sf"/>
</dbReference>
<protein>
    <submittedName>
        <fullName evidence="2">3'-5' exonuclease</fullName>
    </submittedName>
</protein>
<keyword evidence="2" id="KW-0269">Exonuclease</keyword>